<dbReference type="PROSITE" id="PS00144">
    <property type="entry name" value="ASN_GLN_ASE_1"/>
    <property type="match status" value="1"/>
</dbReference>
<dbReference type="EC" id="3.5.1.1" evidence="2"/>
<dbReference type="PROSITE" id="PS51732">
    <property type="entry name" value="ASN_GLN_ASE_3"/>
    <property type="match status" value="1"/>
</dbReference>
<dbReference type="PANTHER" id="PTHR11707">
    <property type="entry name" value="L-ASPARAGINASE"/>
    <property type="match status" value="1"/>
</dbReference>
<evidence type="ECO:0000313" key="11">
    <source>
        <dbReference type="Proteomes" id="UP000254968"/>
    </source>
</evidence>
<feature type="domain" description="L-asparaginase N-terminal" evidence="8">
    <location>
        <begin position="4"/>
        <end position="191"/>
    </location>
</feature>
<dbReference type="CDD" id="cd08963">
    <property type="entry name" value="L-asparaginase_I"/>
    <property type="match status" value="1"/>
</dbReference>
<evidence type="ECO:0000256" key="1">
    <source>
        <dbReference type="ARBA" id="ARBA00010518"/>
    </source>
</evidence>
<evidence type="ECO:0000259" key="8">
    <source>
        <dbReference type="Pfam" id="PF00710"/>
    </source>
</evidence>
<dbReference type="Pfam" id="PF00710">
    <property type="entry name" value="Asparaginase"/>
    <property type="match status" value="1"/>
</dbReference>
<keyword evidence="3 10" id="KW-0378">Hydrolase</keyword>
<dbReference type="SMART" id="SM00870">
    <property type="entry name" value="Asparaginase"/>
    <property type="match status" value="1"/>
</dbReference>
<evidence type="ECO:0000256" key="4">
    <source>
        <dbReference type="PIRSR" id="PIRSR001220-1"/>
    </source>
</evidence>
<dbReference type="InterPro" id="IPR027474">
    <property type="entry name" value="L-asparaginase_N"/>
</dbReference>
<dbReference type="InterPro" id="IPR036152">
    <property type="entry name" value="Asp/glu_Ase-like_sf"/>
</dbReference>
<sequence>MKKRVLIINTGGTISSVKTSYGYEPELGYIHKALAQIPALNHADMPSYDIKEYEPLLDSSNMTMNDWNQIAADIFENYQAYDGFVVFHGTDTMAYTASALSFMLEHLAKPVILTGSQIPLSEVRNDAIDNIITSLWLCAHTPIHEVCIYFNQHLLRGNRAQKISAQRFKAFDSPNYPHLASIGIAINIHRHLLLPLPAEELKLQTISPHFIANIRLFPGFLTDILAYLLQQPLHGLVLETYGAGNAPNNEQTFLTLLAKACERGIIIVNCTQCQQGSVEMGQYATSHGLKQAGLISGRDMTPEAAHCKLLYLLSKNLKPTHIKKLMETNLCGELSAL</sequence>
<dbReference type="PANTHER" id="PTHR11707:SF28">
    <property type="entry name" value="60 KDA LYSOPHOSPHOLIPASE"/>
    <property type="match status" value="1"/>
</dbReference>
<dbReference type="NCBIfam" id="TIGR00519">
    <property type="entry name" value="asnASE_I"/>
    <property type="match status" value="1"/>
</dbReference>
<dbReference type="PIRSF" id="PIRSF500176">
    <property type="entry name" value="L_ASNase"/>
    <property type="match status" value="1"/>
</dbReference>
<keyword evidence="11" id="KW-1185">Reference proteome</keyword>
<evidence type="ECO:0000259" key="9">
    <source>
        <dbReference type="Pfam" id="PF17763"/>
    </source>
</evidence>
<dbReference type="NCBIfam" id="NF006998">
    <property type="entry name" value="PRK09461.1"/>
    <property type="match status" value="1"/>
</dbReference>
<dbReference type="AlphaFoldDB" id="A0A378I4V0"/>
<feature type="binding site" evidence="5">
    <location>
        <position position="59"/>
    </location>
    <ligand>
        <name>substrate</name>
    </ligand>
</feature>
<feature type="binding site" evidence="5">
    <location>
        <begin position="90"/>
        <end position="91"/>
    </location>
    <ligand>
        <name>substrate</name>
    </ligand>
</feature>
<dbReference type="InterPro" id="IPR006034">
    <property type="entry name" value="Asparaginase/glutaminase-like"/>
</dbReference>
<dbReference type="PROSITE" id="PS00917">
    <property type="entry name" value="ASN_GLN_ASE_2"/>
    <property type="match status" value="1"/>
</dbReference>
<dbReference type="RefSeq" id="WP_115303938.1">
    <property type="nucleotide sequence ID" value="NZ_CAAAHO010000003.1"/>
</dbReference>
<dbReference type="GO" id="GO:0009066">
    <property type="term" value="P:aspartate family amino acid metabolic process"/>
    <property type="evidence" value="ECO:0007669"/>
    <property type="project" value="UniProtKB-ARBA"/>
</dbReference>
<accession>A0A378I4V0</accession>
<dbReference type="InterPro" id="IPR027475">
    <property type="entry name" value="Asparaginase/glutaminase_AS2"/>
</dbReference>
<evidence type="ECO:0000256" key="7">
    <source>
        <dbReference type="PROSITE-ProRule" id="PRU10100"/>
    </source>
</evidence>
<dbReference type="InterPro" id="IPR037152">
    <property type="entry name" value="L-asparaginase_N_sf"/>
</dbReference>
<dbReference type="SUPFAM" id="SSF53774">
    <property type="entry name" value="Glutaminase/Asparaginase"/>
    <property type="match status" value="1"/>
</dbReference>
<dbReference type="FunFam" id="3.40.50.1170:FF:000001">
    <property type="entry name" value="L-asparaginase 2"/>
    <property type="match status" value="1"/>
</dbReference>
<dbReference type="Gene3D" id="3.40.50.40">
    <property type="match status" value="1"/>
</dbReference>
<dbReference type="FunFam" id="3.40.50.40:FF:000001">
    <property type="entry name" value="L-asparaginase 1"/>
    <property type="match status" value="1"/>
</dbReference>
<dbReference type="PIRSF" id="PIRSF001220">
    <property type="entry name" value="L-ASNase_gatD"/>
    <property type="match status" value="1"/>
</dbReference>
<dbReference type="Pfam" id="PF17763">
    <property type="entry name" value="Asparaginase_C"/>
    <property type="match status" value="1"/>
</dbReference>
<name>A0A378I4V0_9GAMM</name>
<dbReference type="Proteomes" id="UP000254968">
    <property type="component" value="Unassembled WGS sequence"/>
</dbReference>
<evidence type="ECO:0000256" key="5">
    <source>
        <dbReference type="PIRSR" id="PIRSR001220-2"/>
    </source>
</evidence>
<dbReference type="Gene3D" id="3.40.50.1170">
    <property type="entry name" value="L-asparaginase, N-terminal domain"/>
    <property type="match status" value="1"/>
</dbReference>
<dbReference type="PRINTS" id="PR00139">
    <property type="entry name" value="ASNGLNASE"/>
</dbReference>
<proteinExistence type="inferred from homology"/>
<feature type="active site" evidence="7">
    <location>
        <position position="90"/>
    </location>
</feature>
<dbReference type="InterPro" id="IPR027473">
    <property type="entry name" value="L-asparaginase_C"/>
</dbReference>
<reference evidence="10 11" key="1">
    <citation type="submission" date="2018-06" db="EMBL/GenBank/DDBJ databases">
        <authorList>
            <consortium name="Pathogen Informatics"/>
            <person name="Doyle S."/>
        </authorList>
    </citation>
    <scope>NUCLEOTIDE SEQUENCE [LARGE SCALE GENOMIC DNA]</scope>
    <source>
        <strain evidence="10 11">NCTC13315</strain>
    </source>
</reference>
<dbReference type="GO" id="GO:0004067">
    <property type="term" value="F:asparaginase activity"/>
    <property type="evidence" value="ECO:0007669"/>
    <property type="project" value="UniProtKB-UniRule"/>
</dbReference>
<evidence type="ECO:0000313" key="10">
    <source>
        <dbReference type="EMBL" id="STX30219.1"/>
    </source>
</evidence>
<feature type="domain" description="Asparaginase/glutaminase C-terminal" evidence="9">
    <location>
        <begin position="213"/>
        <end position="326"/>
    </location>
</feature>
<dbReference type="InterPro" id="IPR006033">
    <property type="entry name" value="AsnA_fam"/>
</dbReference>
<protein>
    <recommendedName>
        <fullName evidence="2">asparaginase</fullName>
        <ecNumber evidence="2">3.5.1.1</ecNumber>
    </recommendedName>
</protein>
<evidence type="ECO:0000256" key="3">
    <source>
        <dbReference type="ARBA" id="ARBA00022801"/>
    </source>
</evidence>
<evidence type="ECO:0000256" key="2">
    <source>
        <dbReference type="ARBA" id="ARBA00012920"/>
    </source>
</evidence>
<dbReference type="InterPro" id="IPR020827">
    <property type="entry name" value="Asparaginase/glutaminase_AS1"/>
</dbReference>
<evidence type="ECO:0000256" key="6">
    <source>
        <dbReference type="PROSITE-ProRule" id="PRU10099"/>
    </source>
</evidence>
<organism evidence="10 11">
    <name type="scientific">Legionella beliardensis</name>
    <dbReference type="NCBI Taxonomy" id="91822"/>
    <lineage>
        <taxon>Bacteria</taxon>
        <taxon>Pseudomonadati</taxon>
        <taxon>Pseudomonadota</taxon>
        <taxon>Gammaproteobacteria</taxon>
        <taxon>Legionellales</taxon>
        <taxon>Legionellaceae</taxon>
        <taxon>Legionella</taxon>
    </lineage>
</organism>
<dbReference type="InterPro" id="IPR040919">
    <property type="entry name" value="Asparaginase_C"/>
</dbReference>
<dbReference type="InterPro" id="IPR041725">
    <property type="entry name" value="L-asparaginase_I"/>
</dbReference>
<feature type="active site" evidence="6">
    <location>
        <position position="13"/>
    </location>
</feature>
<dbReference type="EMBL" id="UGNV01000001">
    <property type="protein sequence ID" value="STX30219.1"/>
    <property type="molecule type" value="Genomic_DNA"/>
</dbReference>
<gene>
    <name evidence="10" type="primary">ansB</name>
    <name evidence="10" type="ORF">NCTC13315_02784</name>
</gene>
<dbReference type="SFLD" id="SFLDS00057">
    <property type="entry name" value="Glutaminase/Asparaginase"/>
    <property type="match status" value="1"/>
</dbReference>
<comment type="similarity">
    <text evidence="1">Belongs to the asparaginase 1 family.</text>
</comment>
<feature type="active site" description="O-isoaspartyl threonine intermediate" evidence="4">
    <location>
        <position position="13"/>
    </location>
</feature>
<dbReference type="OrthoDB" id="9788068at2"/>